<sequence length="179" mass="20341">MMAAIDSDRELSGKTHPACCNLELLLKDCQIEHVRRSGPGGQHRNKVETGVVIKHIPTNIRGEASERRQQGRNRSIALFRLRVNLALGYRISEISESPSLLWQRRIMNGTLKVNSEHDEFPALLAEALDTIFYYQFDIKAASQFLSCSSSQLIKFLKKEPRAFSTINQRRLEAGLHPLK</sequence>
<dbReference type="GO" id="GO:0003747">
    <property type="term" value="F:translation release factor activity"/>
    <property type="evidence" value="ECO:0007669"/>
    <property type="project" value="InterPro"/>
</dbReference>
<dbReference type="Pfam" id="PF00472">
    <property type="entry name" value="RF-1"/>
    <property type="match status" value="1"/>
</dbReference>
<name>A0A517V7E8_9PLAN</name>
<dbReference type="Proteomes" id="UP000316855">
    <property type="component" value="Chromosome"/>
</dbReference>
<comment type="similarity">
    <text evidence="1">Belongs to the prokaryotic/mitochondrial release factor family.</text>
</comment>
<dbReference type="EMBL" id="CP036343">
    <property type="protein sequence ID" value="QDT88912.1"/>
    <property type="molecule type" value="Genomic_DNA"/>
</dbReference>
<dbReference type="PANTHER" id="PTHR43804">
    <property type="entry name" value="LD18447P"/>
    <property type="match status" value="1"/>
</dbReference>
<gene>
    <name evidence="3" type="primary">prfA_1</name>
    <name evidence="3" type="ORF">Pan161_05310</name>
</gene>
<organism evidence="3 4">
    <name type="scientific">Gimesia algae</name>
    <dbReference type="NCBI Taxonomy" id="2527971"/>
    <lineage>
        <taxon>Bacteria</taxon>
        <taxon>Pseudomonadati</taxon>
        <taxon>Planctomycetota</taxon>
        <taxon>Planctomycetia</taxon>
        <taxon>Planctomycetales</taxon>
        <taxon>Planctomycetaceae</taxon>
        <taxon>Gimesia</taxon>
    </lineage>
</organism>
<dbReference type="KEGG" id="gax:Pan161_05310"/>
<evidence type="ECO:0000313" key="3">
    <source>
        <dbReference type="EMBL" id="QDT88912.1"/>
    </source>
</evidence>
<feature type="domain" description="Prokaryotic-type class I peptide chain release factors" evidence="2">
    <location>
        <begin position="24"/>
        <end position="89"/>
    </location>
</feature>
<keyword evidence="4" id="KW-1185">Reference proteome</keyword>
<dbReference type="InterPro" id="IPR045853">
    <property type="entry name" value="Pep_chain_release_fac_I_sf"/>
</dbReference>
<evidence type="ECO:0000256" key="1">
    <source>
        <dbReference type="ARBA" id="ARBA00010835"/>
    </source>
</evidence>
<accession>A0A517V7E8</accession>
<evidence type="ECO:0000259" key="2">
    <source>
        <dbReference type="Pfam" id="PF00472"/>
    </source>
</evidence>
<proteinExistence type="inferred from homology"/>
<dbReference type="RefSeq" id="WP_145224038.1">
    <property type="nucleotide sequence ID" value="NZ_CP036343.1"/>
</dbReference>
<dbReference type="AlphaFoldDB" id="A0A517V7E8"/>
<dbReference type="InterPro" id="IPR000352">
    <property type="entry name" value="Pep_chain_release_fac_I"/>
</dbReference>
<dbReference type="SUPFAM" id="SSF75620">
    <property type="entry name" value="Release factor"/>
    <property type="match status" value="1"/>
</dbReference>
<reference evidence="3 4" key="1">
    <citation type="submission" date="2019-02" db="EMBL/GenBank/DDBJ databases">
        <title>Deep-cultivation of Planctomycetes and their phenomic and genomic characterization uncovers novel biology.</title>
        <authorList>
            <person name="Wiegand S."/>
            <person name="Jogler M."/>
            <person name="Boedeker C."/>
            <person name="Pinto D."/>
            <person name="Vollmers J."/>
            <person name="Rivas-Marin E."/>
            <person name="Kohn T."/>
            <person name="Peeters S.H."/>
            <person name="Heuer A."/>
            <person name="Rast P."/>
            <person name="Oberbeckmann S."/>
            <person name="Bunk B."/>
            <person name="Jeske O."/>
            <person name="Meyerdierks A."/>
            <person name="Storesund J.E."/>
            <person name="Kallscheuer N."/>
            <person name="Luecker S."/>
            <person name="Lage O.M."/>
            <person name="Pohl T."/>
            <person name="Merkel B.J."/>
            <person name="Hornburger P."/>
            <person name="Mueller R.-W."/>
            <person name="Bruemmer F."/>
            <person name="Labrenz M."/>
            <person name="Spormann A.M."/>
            <person name="Op den Camp H."/>
            <person name="Overmann J."/>
            <person name="Amann R."/>
            <person name="Jetten M.S.M."/>
            <person name="Mascher T."/>
            <person name="Medema M.H."/>
            <person name="Devos D.P."/>
            <person name="Kaster A.-K."/>
            <person name="Ovreas L."/>
            <person name="Rohde M."/>
            <person name="Galperin M.Y."/>
            <person name="Jogler C."/>
        </authorList>
    </citation>
    <scope>NUCLEOTIDE SEQUENCE [LARGE SCALE GENOMIC DNA]</scope>
    <source>
        <strain evidence="3 4">Pan161</strain>
    </source>
</reference>
<dbReference type="PANTHER" id="PTHR43804:SF6">
    <property type="entry name" value="CLASS I PEPTIDE CHAIN RELEASE FACTOR"/>
    <property type="match status" value="1"/>
</dbReference>
<dbReference type="InterPro" id="IPR050057">
    <property type="entry name" value="Prokaryotic/Mito_RF"/>
</dbReference>
<dbReference type="Gene3D" id="3.30.160.20">
    <property type="match status" value="1"/>
</dbReference>
<protein>
    <submittedName>
        <fullName evidence="3">Peptide chain release factor 1</fullName>
    </submittedName>
</protein>
<dbReference type="OrthoDB" id="9815709at2"/>
<evidence type="ECO:0000313" key="4">
    <source>
        <dbReference type="Proteomes" id="UP000316855"/>
    </source>
</evidence>